<dbReference type="EMBL" id="LKVB01000016">
    <property type="protein sequence ID" value="PHJ26197.1"/>
    <property type="molecule type" value="Genomic_DNA"/>
</dbReference>
<evidence type="ECO:0008006" key="5">
    <source>
        <dbReference type="Google" id="ProtNLM"/>
    </source>
</evidence>
<organism evidence="3 4">
    <name type="scientific">Cutibacterium acnes</name>
    <name type="common">Propionibacterium acnes</name>
    <dbReference type="NCBI Taxonomy" id="1747"/>
    <lineage>
        <taxon>Bacteria</taxon>
        <taxon>Bacillati</taxon>
        <taxon>Actinomycetota</taxon>
        <taxon>Actinomycetes</taxon>
        <taxon>Propionibacteriales</taxon>
        <taxon>Propionibacteriaceae</taxon>
        <taxon>Cutibacterium</taxon>
    </lineage>
</organism>
<evidence type="ECO:0000256" key="2">
    <source>
        <dbReference type="SAM" id="SignalP"/>
    </source>
</evidence>
<feature type="region of interest" description="Disordered" evidence="1">
    <location>
        <begin position="20"/>
        <end position="133"/>
    </location>
</feature>
<dbReference type="PANTHER" id="PTHR38589:SF1">
    <property type="entry name" value="BLR0621 PROTEIN"/>
    <property type="match status" value="1"/>
</dbReference>
<accession>A0AA44ZDL7</accession>
<proteinExistence type="predicted"/>
<feature type="signal peptide" evidence="2">
    <location>
        <begin position="1"/>
        <end position="19"/>
    </location>
</feature>
<keyword evidence="2" id="KW-0732">Signal</keyword>
<keyword evidence="3" id="KW-0614">Plasmid</keyword>
<dbReference type="PANTHER" id="PTHR38589">
    <property type="entry name" value="BLR0621 PROTEIN"/>
    <property type="match status" value="1"/>
</dbReference>
<sequence>MMRKIFPALVAVIAVTATGCTHDDDQSGVPAATTAPSTPSVSASAAVHYPSPAASVSPSRSASPSRATASASRATSVAGASRGHETHGQGSSHPRHVSHARAAQPVPAHSSSRKPVSAHSSSRRVSRFAPGTSVAADVSQQVMVADRTSGTRGTWARYQWRGSAKGWIKVSSSGVGSVFGQGGVVPSGRRRQGTRTTPAGTFGVVSAFGVGNPGTKLSYRTIGPCSWWIEDPSQRDYNRWREDCSHLSTSDNERLADYAGSLYRQAAVLSYNYASPTRHGAGSGAGIFLHYATRYTGGCVAVNSHSELDATLRWLDPAQNPRIVIKA</sequence>
<dbReference type="AlphaFoldDB" id="A0AA44ZDL7"/>
<name>A0AA44ZDL7_CUTAC</name>
<dbReference type="PROSITE" id="PS51257">
    <property type="entry name" value="PROKAR_LIPOPROTEIN"/>
    <property type="match status" value="1"/>
</dbReference>
<gene>
    <name evidence="3" type="ORF">APS60_12535</name>
</gene>
<dbReference type="Proteomes" id="UP000223982">
    <property type="component" value="Plasmid p09_09"/>
</dbReference>
<reference evidence="3 4" key="1">
    <citation type="submission" date="2017-02" db="EMBL/GenBank/DDBJ databases">
        <title>Prevalence of linear plasmids in Propionibacterium acnes isolates obtained from cancerous prostatic tissue.</title>
        <authorList>
            <person name="Davidsson S."/>
            <person name="Bruggemann H."/>
        </authorList>
    </citation>
    <scope>NUCLEOTIDE SEQUENCE [LARGE SCALE GENOMIC DNA]</scope>
    <source>
        <strain evidence="3 4">09-9</strain>
        <plasmid evidence="3 4">p09_09</plasmid>
    </source>
</reference>
<protein>
    <recommendedName>
        <fullName evidence="5">YkuD domain-containing protein</fullName>
    </recommendedName>
</protein>
<evidence type="ECO:0000313" key="4">
    <source>
        <dbReference type="Proteomes" id="UP000223982"/>
    </source>
</evidence>
<evidence type="ECO:0000256" key="1">
    <source>
        <dbReference type="SAM" id="MobiDB-lite"/>
    </source>
</evidence>
<feature type="chain" id="PRO_5041267634" description="YkuD domain-containing protein" evidence="2">
    <location>
        <begin position="20"/>
        <end position="327"/>
    </location>
</feature>
<dbReference type="RefSeq" id="WP_094195114.1">
    <property type="nucleotide sequence ID" value="NZ_CM008375.1"/>
</dbReference>
<geneLocation type="plasmid" evidence="3 4">
    <name>p09_09</name>
</geneLocation>
<comment type="caution">
    <text evidence="3">The sequence shown here is derived from an EMBL/GenBank/DDBJ whole genome shotgun (WGS) entry which is preliminary data.</text>
</comment>
<evidence type="ECO:0000313" key="3">
    <source>
        <dbReference type="EMBL" id="PHJ26197.1"/>
    </source>
</evidence>
<feature type="compositionally biased region" description="Low complexity" evidence="1">
    <location>
        <begin position="29"/>
        <end position="81"/>
    </location>
</feature>